<dbReference type="InterPro" id="IPR017853">
    <property type="entry name" value="GH"/>
</dbReference>
<dbReference type="GO" id="GO:0005975">
    <property type="term" value="P:carbohydrate metabolic process"/>
    <property type="evidence" value="ECO:0007669"/>
    <property type="project" value="InterPro"/>
</dbReference>
<accession>A0A1F7U7G4</accession>
<dbReference type="Gene3D" id="3.20.20.80">
    <property type="entry name" value="Glycosidases"/>
    <property type="match status" value="1"/>
</dbReference>
<dbReference type="Pfam" id="PF00232">
    <property type="entry name" value="Glyco_hydro_1"/>
    <property type="match status" value="2"/>
</dbReference>
<evidence type="ECO:0000256" key="5">
    <source>
        <dbReference type="RuleBase" id="RU003690"/>
    </source>
</evidence>
<reference evidence="6 7" key="1">
    <citation type="journal article" date="2016" name="Nat. Commun.">
        <title>Thousands of microbial genomes shed light on interconnected biogeochemical processes in an aquifer system.</title>
        <authorList>
            <person name="Anantharaman K."/>
            <person name="Brown C.T."/>
            <person name="Hug L.A."/>
            <person name="Sharon I."/>
            <person name="Castelle C.J."/>
            <person name="Probst A.J."/>
            <person name="Thomas B.C."/>
            <person name="Singh A."/>
            <person name="Wilkins M.J."/>
            <person name="Karaoz U."/>
            <person name="Brodie E.L."/>
            <person name="Williams K.H."/>
            <person name="Hubbard S.S."/>
            <person name="Banfield J.F."/>
        </authorList>
    </citation>
    <scope>NUCLEOTIDE SEQUENCE [LARGE SCALE GENOMIC DNA]</scope>
</reference>
<evidence type="ECO:0000256" key="1">
    <source>
        <dbReference type="ARBA" id="ARBA00010838"/>
    </source>
</evidence>
<evidence type="ECO:0000256" key="4">
    <source>
        <dbReference type="PROSITE-ProRule" id="PRU10055"/>
    </source>
</evidence>
<dbReference type="PRINTS" id="PR00131">
    <property type="entry name" value="GLHYDRLASE1"/>
</dbReference>
<keyword evidence="3" id="KW-0326">Glycosidase</keyword>
<proteinExistence type="inferred from homology"/>
<sequence length="401" mass="46054">MDQPSARRVFPAGFLWGTATAAHQVEGFMNNDWTVWEEAGKSKDRSGRACDHWNFERFRQDVALMKSLHLNAYRLSIEWSRIMPGPNEVDLAAIAKYRAMLELLKVEGFTVMATLHHFTNPTWFALGGGWKSASLVPFLRYVEIAGKAFGDLVDFWTTFNEPMGYIYLGWLAGLWPPGKKRQLFASARVAYRMTRAHNAAYRILRRVSPDTPVGLVHALICYEAPTNGLADRALAAAADFIGNQWFLGKTQNDFIGVNYYMHRRFSLASFVPPRIINLVSEKPRLTDFGWEVYPKGIYRVLKSLQRYGVPLYVTENGVADEKDALRADFIREHLEWTHRAIADGVDVRGYFHWSLLDNFEWAEGFSKRFGLFEVDFQTQERRLRPSALVYRDIAAENAIEY</sequence>
<dbReference type="InterPro" id="IPR001360">
    <property type="entry name" value="Glyco_hydro_1"/>
</dbReference>
<gene>
    <name evidence="6" type="ORF">A3C96_01345</name>
</gene>
<name>A0A1F7U7G4_9BACT</name>
<evidence type="ECO:0000313" key="6">
    <source>
        <dbReference type="EMBL" id="OGL73677.1"/>
    </source>
</evidence>
<dbReference type="AlphaFoldDB" id="A0A1F7U7G4"/>
<dbReference type="InterPro" id="IPR018120">
    <property type="entry name" value="Glyco_hydro_1_AS"/>
</dbReference>
<evidence type="ECO:0008006" key="8">
    <source>
        <dbReference type="Google" id="ProtNLM"/>
    </source>
</evidence>
<dbReference type="GO" id="GO:0008422">
    <property type="term" value="F:beta-glucosidase activity"/>
    <property type="evidence" value="ECO:0007669"/>
    <property type="project" value="TreeGrafter"/>
</dbReference>
<organism evidence="6 7">
    <name type="scientific">Candidatus Uhrbacteria bacterium RIFCSPHIGHO2_02_FULL_60_10</name>
    <dbReference type="NCBI Taxonomy" id="1802392"/>
    <lineage>
        <taxon>Bacteria</taxon>
        <taxon>Candidatus Uhriibacteriota</taxon>
    </lineage>
</organism>
<dbReference type="EMBL" id="MGEA01000051">
    <property type="protein sequence ID" value="OGL73677.1"/>
    <property type="molecule type" value="Genomic_DNA"/>
</dbReference>
<protein>
    <recommendedName>
        <fullName evidence="8">Beta-glucosidase</fullName>
    </recommendedName>
</protein>
<evidence type="ECO:0000256" key="2">
    <source>
        <dbReference type="ARBA" id="ARBA00022801"/>
    </source>
</evidence>
<dbReference type="SUPFAM" id="SSF51445">
    <property type="entry name" value="(Trans)glycosidases"/>
    <property type="match status" value="1"/>
</dbReference>
<dbReference type="Proteomes" id="UP000177088">
    <property type="component" value="Unassembled WGS sequence"/>
</dbReference>
<feature type="active site" description="Nucleophile" evidence="4">
    <location>
        <position position="315"/>
    </location>
</feature>
<comment type="similarity">
    <text evidence="1 5">Belongs to the glycosyl hydrolase 1 family.</text>
</comment>
<comment type="caution">
    <text evidence="6">The sequence shown here is derived from an EMBL/GenBank/DDBJ whole genome shotgun (WGS) entry which is preliminary data.</text>
</comment>
<evidence type="ECO:0000313" key="7">
    <source>
        <dbReference type="Proteomes" id="UP000177088"/>
    </source>
</evidence>
<keyword evidence="2" id="KW-0378">Hydrolase</keyword>
<dbReference type="PANTHER" id="PTHR10353">
    <property type="entry name" value="GLYCOSYL HYDROLASE"/>
    <property type="match status" value="1"/>
</dbReference>
<dbReference type="PROSITE" id="PS00572">
    <property type="entry name" value="GLYCOSYL_HYDROL_F1_1"/>
    <property type="match status" value="1"/>
</dbReference>
<dbReference type="PANTHER" id="PTHR10353:SF209">
    <property type="entry name" value="GALACTOLIPID GALACTOSYLTRANSFERASE SFR2, CHLOROPLASTIC"/>
    <property type="match status" value="1"/>
</dbReference>
<evidence type="ECO:0000256" key="3">
    <source>
        <dbReference type="ARBA" id="ARBA00023295"/>
    </source>
</evidence>